<evidence type="ECO:0000313" key="3">
    <source>
        <dbReference type="Proteomes" id="UP000821866"/>
    </source>
</evidence>
<evidence type="ECO:0000256" key="1">
    <source>
        <dbReference type="SAM" id="MobiDB-lite"/>
    </source>
</evidence>
<gene>
    <name evidence="2" type="ORF">HPB51_010506</name>
</gene>
<feature type="region of interest" description="Disordered" evidence="1">
    <location>
        <begin position="35"/>
        <end position="99"/>
    </location>
</feature>
<protein>
    <submittedName>
        <fullName evidence="2">Uncharacterized protein</fullName>
    </submittedName>
</protein>
<comment type="caution">
    <text evidence="2">The sequence shown here is derived from an EMBL/GenBank/DDBJ whole genome shotgun (WGS) entry which is preliminary data.</text>
</comment>
<evidence type="ECO:0000313" key="2">
    <source>
        <dbReference type="EMBL" id="KAH8018679.1"/>
    </source>
</evidence>
<organism evidence="2 3">
    <name type="scientific">Rhipicephalus microplus</name>
    <name type="common">Cattle tick</name>
    <name type="synonym">Boophilus microplus</name>
    <dbReference type="NCBI Taxonomy" id="6941"/>
    <lineage>
        <taxon>Eukaryota</taxon>
        <taxon>Metazoa</taxon>
        <taxon>Ecdysozoa</taxon>
        <taxon>Arthropoda</taxon>
        <taxon>Chelicerata</taxon>
        <taxon>Arachnida</taxon>
        <taxon>Acari</taxon>
        <taxon>Parasitiformes</taxon>
        <taxon>Ixodida</taxon>
        <taxon>Ixodoidea</taxon>
        <taxon>Ixodidae</taxon>
        <taxon>Rhipicephalinae</taxon>
        <taxon>Rhipicephalus</taxon>
        <taxon>Boophilus</taxon>
    </lineage>
</organism>
<dbReference type="VEuPathDB" id="VectorBase:LOC119176832"/>
<dbReference type="AlphaFoldDB" id="A0A9J6D9E7"/>
<keyword evidence="3" id="KW-1185">Reference proteome</keyword>
<reference evidence="2" key="1">
    <citation type="journal article" date="2020" name="Cell">
        <title>Large-Scale Comparative Analyses of Tick Genomes Elucidate Their Genetic Diversity and Vector Capacities.</title>
        <authorList>
            <consortium name="Tick Genome and Microbiome Consortium (TIGMIC)"/>
            <person name="Jia N."/>
            <person name="Wang J."/>
            <person name="Shi W."/>
            <person name="Du L."/>
            <person name="Sun Y."/>
            <person name="Zhan W."/>
            <person name="Jiang J.F."/>
            <person name="Wang Q."/>
            <person name="Zhang B."/>
            <person name="Ji P."/>
            <person name="Bell-Sakyi L."/>
            <person name="Cui X.M."/>
            <person name="Yuan T.T."/>
            <person name="Jiang B.G."/>
            <person name="Yang W.F."/>
            <person name="Lam T.T."/>
            <person name="Chang Q.C."/>
            <person name="Ding S.J."/>
            <person name="Wang X.J."/>
            <person name="Zhu J.G."/>
            <person name="Ruan X.D."/>
            <person name="Zhao L."/>
            <person name="Wei J.T."/>
            <person name="Ye R.Z."/>
            <person name="Que T.C."/>
            <person name="Du C.H."/>
            <person name="Zhou Y.H."/>
            <person name="Cheng J.X."/>
            <person name="Dai P.F."/>
            <person name="Guo W.B."/>
            <person name="Han X.H."/>
            <person name="Huang E.J."/>
            <person name="Li L.F."/>
            <person name="Wei W."/>
            <person name="Gao Y.C."/>
            <person name="Liu J.Z."/>
            <person name="Shao H.Z."/>
            <person name="Wang X."/>
            <person name="Wang C.C."/>
            <person name="Yang T.C."/>
            <person name="Huo Q.B."/>
            <person name="Li W."/>
            <person name="Chen H.Y."/>
            <person name="Chen S.E."/>
            <person name="Zhou L.G."/>
            <person name="Ni X.B."/>
            <person name="Tian J.H."/>
            <person name="Sheng Y."/>
            <person name="Liu T."/>
            <person name="Pan Y.S."/>
            <person name="Xia L.Y."/>
            <person name="Li J."/>
            <person name="Zhao F."/>
            <person name="Cao W.C."/>
        </authorList>
    </citation>
    <scope>NUCLEOTIDE SEQUENCE</scope>
    <source>
        <strain evidence="2">Rmic-2018</strain>
    </source>
</reference>
<feature type="compositionally biased region" description="Basic residues" evidence="1">
    <location>
        <begin position="35"/>
        <end position="44"/>
    </location>
</feature>
<name>A0A9J6D9E7_RHIMP</name>
<dbReference type="Proteomes" id="UP000821866">
    <property type="component" value="Chromosome 8"/>
</dbReference>
<sequence length="493" mass="54255">MPGCPGVLRKSRPGQPLGSIRRAFALASLAAKAGRHHAVHRGRPGRWPAVRSPPLQTTPLRSSSPRRCATAPSGTRVGSRPLRRIWPNDSSRGDDNGAVVAGKRPVAPVICVDTALRAGRSRVRARGWCLAVLLQTLAGRQQWPRRTFSGTVSSLTRCATGDNKQPKTKEENKAAHALAGKRAAFLPRPQRDASGSRGGEWWEGGGALLFPSRSIGQAWAGTEWSTVGTTTASDQSRSCRPEVPHASQCGWKTEFRSWKTAHSRMRARFAAPSTVRGGLTRPVRDYLGSIPAKEGESSPYSGSVPEMAHHTFKMTHTSRRKISERRRSPRWLSQSARFRKSVPSFKFERDDRCNVRGGFDDGDSRPRVRFPDETGRSCEAWSEDDGQWPFATMKPRPAWASAVLLCWLMHGFSLGGGRPVEIRDRQVYDLSGSPHRVTRDIIVEDSGEMVIQPGVELRFAPGVGIVVNGVLKAQVCRFSFFGRCSVSLGERPR</sequence>
<proteinExistence type="predicted"/>
<accession>A0A9J6D9E7</accession>
<dbReference type="EMBL" id="JABSTU010000010">
    <property type="protein sequence ID" value="KAH8018679.1"/>
    <property type="molecule type" value="Genomic_DNA"/>
</dbReference>
<feature type="compositionally biased region" description="Polar residues" evidence="1">
    <location>
        <begin position="54"/>
        <end position="65"/>
    </location>
</feature>
<reference evidence="2" key="2">
    <citation type="submission" date="2021-09" db="EMBL/GenBank/DDBJ databases">
        <authorList>
            <person name="Jia N."/>
            <person name="Wang J."/>
            <person name="Shi W."/>
            <person name="Du L."/>
            <person name="Sun Y."/>
            <person name="Zhan W."/>
            <person name="Jiang J."/>
            <person name="Wang Q."/>
            <person name="Zhang B."/>
            <person name="Ji P."/>
            <person name="Sakyi L.B."/>
            <person name="Cui X."/>
            <person name="Yuan T."/>
            <person name="Jiang B."/>
            <person name="Yang W."/>
            <person name="Lam T.T.-Y."/>
            <person name="Chang Q."/>
            <person name="Ding S."/>
            <person name="Wang X."/>
            <person name="Zhu J."/>
            <person name="Ruan X."/>
            <person name="Zhao L."/>
            <person name="Wei J."/>
            <person name="Que T."/>
            <person name="Du C."/>
            <person name="Cheng J."/>
            <person name="Dai P."/>
            <person name="Han X."/>
            <person name="Huang E."/>
            <person name="Gao Y."/>
            <person name="Liu J."/>
            <person name="Shao H."/>
            <person name="Ye R."/>
            <person name="Li L."/>
            <person name="Wei W."/>
            <person name="Wang X."/>
            <person name="Wang C."/>
            <person name="Huo Q."/>
            <person name="Li W."/>
            <person name="Guo W."/>
            <person name="Chen H."/>
            <person name="Chen S."/>
            <person name="Zhou L."/>
            <person name="Zhou L."/>
            <person name="Ni X."/>
            <person name="Tian J."/>
            <person name="Zhou Y."/>
            <person name="Sheng Y."/>
            <person name="Liu T."/>
            <person name="Pan Y."/>
            <person name="Xia L."/>
            <person name="Li J."/>
            <person name="Zhao F."/>
            <person name="Cao W."/>
        </authorList>
    </citation>
    <scope>NUCLEOTIDE SEQUENCE</scope>
    <source>
        <strain evidence="2">Rmic-2018</strain>
        <tissue evidence="2">Larvae</tissue>
    </source>
</reference>